<sequence length="71" mass="7857">MSKYKGKGGVIIKIKVGYYLLDSNGMPEGRHKYEQVEINPDVDDGVGTLVEEALSKQLNVSKDKLEVISMT</sequence>
<gene>
    <name evidence="1" type="ORF">BA724_16415</name>
</gene>
<keyword evidence="2" id="KW-1185">Reference proteome</keyword>
<organism evidence="1 2">
    <name type="scientific">Domibacillus iocasae</name>
    <dbReference type="NCBI Taxonomy" id="1714016"/>
    <lineage>
        <taxon>Bacteria</taxon>
        <taxon>Bacillati</taxon>
        <taxon>Bacillota</taxon>
        <taxon>Bacilli</taxon>
        <taxon>Bacillales</taxon>
        <taxon>Bacillaceae</taxon>
        <taxon>Domibacillus</taxon>
    </lineage>
</organism>
<comment type="caution">
    <text evidence="1">The sequence shown here is derived from an EMBL/GenBank/DDBJ whole genome shotgun (WGS) entry which is preliminary data.</text>
</comment>
<name>A0A1E7DSU8_9BACI</name>
<proteinExistence type="predicted"/>
<dbReference type="Proteomes" id="UP000095658">
    <property type="component" value="Unassembled WGS sequence"/>
</dbReference>
<evidence type="ECO:0000313" key="2">
    <source>
        <dbReference type="Proteomes" id="UP000095658"/>
    </source>
</evidence>
<accession>A0A1E7DSU8</accession>
<reference evidence="1 2" key="1">
    <citation type="submission" date="2016-06" db="EMBL/GenBank/DDBJ databases">
        <title>Domibacillus iocasae genome sequencing.</title>
        <authorList>
            <person name="Verma A."/>
            <person name="Pal Y."/>
            <person name="Ojha A.K."/>
            <person name="Krishnamurthi S."/>
        </authorList>
    </citation>
    <scope>NUCLEOTIDE SEQUENCE [LARGE SCALE GENOMIC DNA]</scope>
    <source>
        <strain evidence="1 2">DSM 29979</strain>
    </source>
</reference>
<dbReference type="RefSeq" id="WP_069937313.1">
    <property type="nucleotide sequence ID" value="NZ_MAMP01000006.1"/>
</dbReference>
<dbReference type="EMBL" id="MAMP01000006">
    <property type="protein sequence ID" value="OES46156.1"/>
    <property type="molecule type" value="Genomic_DNA"/>
</dbReference>
<protein>
    <submittedName>
        <fullName evidence="1">Uncharacterized protein</fullName>
    </submittedName>
</protein>
<dbReference type="AlphaFoldDB" id="A0A1E7DSU8"/>
<evidence type="ECO:0000313" key="1">
    <source>
        <dbReference type="EMBL" id="OES46156.1"/>
    </source>
</evidence>